<protein>
    <submittedName>
        <fullName evidence="10">Lipid II flippase MurJ</fullName>
    </submittedName>
</protein>
<dbReference type="Proteomes" id="UP001501447">
    <property type="component" value="Unassembled WGS sequence"/>
</dbReference>
<comment type="caution">
    <text evidence="10">The sequence shown here is derived from an EMBL/GenBank/DDBJ whole genome shotgun (WGS) entry which is preliminary data.</text>
</comment>
<keyword evidence="2" id="KW-1003">Cell membrane</keyword>
<evidence type="ECO:0000256" key="9">
    <source>
        <dbReference type="SAM" id="Phobius"/>
    </source>
</evidence>
<dbReference type="EMBL" id="BAAARJ010000008">
    <property type="protein sequence ID" value="GAA2613564.1"/>
    <property type="molecule type" value="Genomic_DNA"/>
</dbReference>
<feature type="transmembrane region" description="Helical" evidence="9">
    <location>
        <begin position="557"/>
        <end position="579"/>
    </location>
</feature>
<comment type="subcellular location">
    <subcellularLocation>
        <location evidence="1">Cell membrane</location>
        <topology evidence="1">Multi-pass membrane protein</topology>
    </subcellularLocation>
</comment>
<feature type="transmembrane region" description="Helical" evidence="9">
    <location>
        <begin position="360"/>
        <end position="378"/>
    </location>
</feature>
<feature type="transmembrane region" description="Helical" evidence="9">
    <location>
        <begin position="97"/>
        <end position="119"/>
    </location>
</feature>
<dbReference type="PANTHER" id="PTHR47019:SF1">
    <property type="entry name" value="LIPID II FLIPPASE MURJ"/>
    <property type="match status" value="1"/>
</dbReference>
<dbReference type="InterPro" id="IPR004268">
    <property type="entry name" value="MurJ"/>
</dbReference>
<evidence type="ECO:0000256" key="3">
    <source>
        <dbReference type="ARBA" id="ARBA00022692"/>
    </source>
</evidence>
<dbReference type="InterPro" id="IPR051050">
    <property type="entry name" value="Lipid_II_flippase_MurJ/MviN"/>
</dbReference>
<organism evidence="10 11">
    <name type="scientific">Streptomyces axinellae</name>
    <dbReference type="NCBI Taxonomy" id="552788"/>
    <lineage>
        <taxon>Bacteria</taxon>
        <taxon>Bacillati</taxon>
        <taxon>Actinomycetota</taxon>
        <taxon>Actinomycetes</taxon>
        <taxon>Kitasatosporales</taxon>
        <taxon>Streptomycetaceae</taxon>
        <taxon>Streptomyces</taxon>
    </lineage>
</organism>
<evidence type="ECO:0000256" key="1">
    <source>
        <dbReference type="ARBA" id="ARBA00004651"/>
    </source>
</evidence>
<keyword evidence="6 9" id="KW-1133">Transmembrane helix</keyword>
<sequence>MSGTATEDQQPPETRSLPARPRTPTAGAPARPAPRGAPRSSAPSPLGRFLARAAALTAALTAAGSLLGLVRDQAIAHLFGADGDTDAFLVAWTVPELAATLLIEDAMALVLVPAFSLALSRRTASGRDPAAPDPVRALVTATFPRLFAGLVAVAALLLATAPVLVRALAPGLADPGLAVTCTRLTAVAVVTFGAAGYLSAALRAHDSFAPPAAIYVAYNLGICATMFALHSLLGVRAAAVGVALGGAMMVLVQLPFFLRRLNPRSPDRRRAAAPDAGRAPASDAGPAPDTDVALAPAPAPLPVPSPGPAAARIGLLSLGGIAPVLLFAVARQAQVLVERHFGSSLSAGAISHLNYAQKVAQMPMVLSLMICTVTFPAVARAMADGDADRARRRVERDLALAAVVVLLGAAYVVGYAPQIIELLFQRGEFDASDTAATASVMRVYSLGLLGHSLVGALVRPFFAAARPTWYPAGAMAAGLLLTVAASAAMAPHWGIHGIAAANAAGITTTALLLLRGLGTRVIAIRVRRVAGDLGRLTLPAVAAAGAGWTLAPAISHTALTVAVGALTVPAVFVATAFVVRAPEVPQLTVTLTRKLRHAR</sequence>
<keyword evidence="5" id="KW-0573">Peptidoglycan synthesis</keyword>
<feature type="transmembrane region" description="Helical" evidence="9">
    <location>
        <begin position="238"/>
        <end position="258"/>
    </location>
</feature>
<feature type="transmembrane region" description="Helical" evidence="9">
    <location>
        <begin position="146"/>
        <end position="165"/>
    </location>
</feature>
<evidence type="ECO:0000256" key="6">
    <source>
        <dbReference type="ARBA" id="ARBA00022989"/>
    </source>
</evidence>
<evidence type="ECO:0000256" key="8">
    <source>
        <dbReference type="SAM" id="MobiDB-lite"/>
    </source>
</evidence>
<evidence type="ECO:0000256" key="7">
    <source>
        <dbReference type="ARBA" id="ARBA00023136"/>
    </source>
</evidence>
<feature type="region of interest" description="Disordered" evidence="8">
    <location>
        <begin position="1"/>
        <end position="44"/>
    </location>
</feature>
<name>A0ABP6CI70_9ACTN</name>
<feature type="region of interest" description="Disordered" evidence="8">
    <location>
        <begin position="267"/>
        <end position="298"/>
    </location>
</feature>
<proteinExistence type="predicted"/>
<feature type="compositionally biased region" description="Polar residues" evidence="8">
    <location>
        <begin position="1"/>
        <end position="13"/>
    </location>
</feature>
<feature type="transmembrane region" description="Helical" evidence="9">
    <location>
        <begin position="493"/>
        <end position="513"/>
    </location>
</feature>
<accession>A0ABP6CI70</accession>
<dbReference type="PANTHER" id="PTHR47019">
    <property type="entry name" value="LIPID II FLIPPASE MURJ"/>
    <property type="match status" value="1"/>
</dbReference>
<evidence type="ECO:0000313" key="10">
    <source>
        <dbReference type="EMBL" id="GAA2613564.1"/>
    </source>
</evidence>
<feature type="transmembrane region" description="Helical" evidence="9">
    <location>
        <begin position="49"/>
        <end position="70"/>
    </location>
</feature>
<feature type="transmembrane region" description="Helical" evidence="9">
    <location>
        <begin position="440"/>
        <end position="462"/>
    </location>
</feature>
<evidence type="ECO:0000256" key="5">
    <source>
        <dbReference type="ARBA" id="ARBA00022984"/>
    </source>
</evidence>
<dbReference type="Pfam" id="PF03023">
    <property type="entry name" value="MurJ"/>
    <property type="match status" value="2"/>
</dbReference>
<dbReference type="PRINTS" id="PR01806">
    <property type="entry name" value="VIRFACTRMVIN"/>
</dbReference>
<reference evidence="11" key="1">
    <citation type="journal article" date="2019" name="Int. J. Syst. Evol. Microbiol.">
        <title>The Global Catalogue of Microorganisms (GCM) 10K type strain sequencing project: providing services to taxonomists for standard genome sequencing and annotation.</title>
        <authorList>
            <consortium name="The Broad Institute Genomics Platform"/>
            <consortium name="The Broad Institute Genome Sequencing Center for Infectious Disease"/>
            <person name="Wu L."/>
            <person name="Ma J."/>
        </authorList>
    </citation>
    <scope>NUCLEOTIDE SEQUENCE [LARGE SCALE GENOMIC DNA]</scope>
    <source>
        <strain evidence="11">JCM 16373</strain>
    </source>
</reference>
<evidence type="ECO:0000256" key="4">
    <source>
        <dbReference type="ARBA" id="ARBA00022960"/>
    </source>
</evidence>
<keyword evidence="7 9" id="KW-0472">Membrane</keyword>
<evidence type="ECO:0000313" key="11">
    <source>
        <dbReference type="Proteomes" id="UP001501447"/>
    </source>
</evidence>
<feature type="transmembrane region" description="Helical" evidence="9">
    <location>
        <begin position="212"/>
        <end position="232"/>
    </location>
</feature>
<dbReference type="RefSeq" id="WP_425575983.1">
    <property type="nucleotide sequence ID" value="NZ_BAAARJ010000008.1"/>
</dbReference>
<feature type="transmembrane region" description="Helical" evidence="9">
    <location>
        <begin position="309"/>
        <end position="330"/>
    </location>
</feature>
<keyword evidence="3 9" id="KW-0812">Transmembrane</keyword>
<feature type="compositionally biased region" description="Low complexity" evidence="8">
    <location>
        <begin position="18"/>
        <end position="44"/>
    </location>
</feature>
<feature type="transmembrane region" description="Helical" evidence="9">
    <location>
        <begin position="469"/>
        <end position="487"/>
    </location>
</feature>
<evidence type="ECO:0000256" key="2">
    <source>
        <dbReference type="ARBA" id="ARBA00022475"/>
    </source>
</evidence>
<feature type="transmembrane region" description="Helical" evidence="9">
    <location>
        <begin position="177"/>
        <end position="200"/>
    </location>
</feature>
<keyword evidence="11" id="KW-1185">Reference proteome</keyword>
<keyword evidence="4" id="KW-0133">Cell shape</keyword>
<feature type="compositionally biased region" description="Low complexity" evidence="8">
    <location>
        <begin position="273"/>
        <end position="296"/>
    </location>
</feature>
<gene>
    <name evidence="10" type="ORF">GCM10009863_29120</name>
</gene>
<feature type="transmembrane region" description="Helical" evidence="9">
    <location>
        <begin position="398"/>
        <end position="420"/>
    </location>
</feature>
<feature type="transmembrane region" description="Helical" evidence="9">
    <location>
        <begin position="533"/>
        <end position="551"/>
    </location>
</feature>